<protein>
    <recommendedName>
        <fullName evidence="2">DNA-directed RNA polymerase</fullName>
        <ecNumber evidence="2">2.7.7.6</ecNumber>
    </recommendedName>
</protein>
<dbReference type="InterPro" id="IPR007644">
    <property type="entry name" value="RNA_pol_bsu_protrusion"/>
</dbReference>
<dbReference type="Pfam" id="PF04563">
    <property type="entry name" value="RNA_pol_Rpb2_1"/>
    <property type="match status" value="1"/>
</dbReference>
<keyword evidence="3" id="KW-0240">DNA-directed RNA polymerase</keyword>
<dbReference type="InterPro" id="IPR007642">
    <property type="entry name" value="RNA_pol_Rpb2_2"/>
</dbReference>
<evidence type="ECO:0000256" key="2">
    <source>
        <dbReference type="ARBA" id="ARBA00012418"/>
    </source>
</evidence>
<dbReference type="InterPro" id="IPR037034">
    <property type="entry name" value="RNA_pol_Rpb2_2_sf"/>
</dbReference>
<evidence type="ECO:0000259" key="8">
    <source>
        <dbReference type="Pfam" id="PF04563"/>
    </source>
</evidence>
<dbReference type="EMBL" id="JBDODL010001341">
    <property type="protein sequence ID" value="MES1921429.1"/>
    <property type="molecule type" value="Genomic_DNA"/>
</dbReference>
<dbReference type="Gene3D" id="3.90.1110.10">
    <property type="entry name" value="RNA polymerase Rpb2, domain 2"/>
    <property type="match status" value="1"/>
</dbReference>
<keyword evidence="4 9" id="KW-0808">Transferase</keyword>
<evidence type="ECO:0000256" key="6">
    <source>
        <dbReference type="ARBA" id="ARBA00023163"/>
    </source>
</evidence>
<organism evidence="9 10">
    <name type="scientific">Bonamia ostreae</name>
    <dbReference type="NCBI Taxonomy" id="126728"/>
    <lineage>
        <taxon>Eukaryota</taxon>
        <taxon>Sar</taxon>
        <taxon>Rhizaria</taxon>
        <taxon>Endomyxa</taxon>
        <taxon>Ascetosporea</taxon>
        <taxon>Haplosporida</taxon>
        <taxon>Bonamia</taxon>
    </lineage>
</organism>
<keyword evidence="5 9" id="KW-0548">Nucleotidyltransferase</keyword>
<dbReference type="GO" id="GO:0003899">
    <property type="term" value="F:DNA-directed RNA polymerase activity"/>
    <property type="evidence" value="ECO:0007669"/>
    <property type="project" value="UniProtKB-EC"/>
</dbReference>
<keyword evidence="6" id="KW-0804">Transcription</keyword>
<evidence type="ECO:0000256" key="1">
    <source>
        <dbReference type="ARBA" id="ARBA00006835"/>
    </source>
</evidence>
<dbReference type="SUPFAM" id="SSF64484">
    <property type="entry name" value="beta and beta-prime subunits of DNA dependent RNA-polymerase"/>
    <property type="match status" value="1"/>
</dbReference>
<proteinExistence type="inferred from homology"/>
<evidence type="ECO:0000256" key="4">
    <source>
        <dbReference type="ARBA" id="ARBA00022679"/>
    </source>
</evidence>
<evidence type="ECO:0000256" key="3">
    <source>
        <dbReference type="ARBA" id="ARBA00022478"/>
    </source>
</evidence>
<accession>A0ABV2APH5</accession>
<dbReference type="Proteomes" id="UP001439008">
    <property type="component" value="Unassembled WGS sequence"/>
</dbReference>
<keyword evidence="10" id="KW-1185">Reference proteome</keyword>
<evidence type="ECO:0000313" key="9">
    <source>
        <dbReference type="EMBL" id="MES1921429.1"/>
    </source>
</evidence>
<dbReference type="EC" id="2.7.7.6" evidence="2"/>
<dbReference type="InterPro" id="IPR015712">
    <property type="entry name" value="DNA-dir_RNA_pol_su2"/>
</dbReference>
<reference evidence="9 10" key="1">
    <citation type="journal article" date="2024" name="BMC Biol.">
        <title>Comparative genomics of Ascetosporea gives new insight into the evolutionary basis for animal parasitism in Rhizaria.</title>
        <authorList>
            <person name="Hiltunen Thoren M."/>
            <person name="Onut-Brannstrom I."/>
            <person name="Alfjorden A."/>
            <person name="Peckova H."/>
            <person name="Swords F."/>
            <person name="Hooper C."/>
            <person name="Holzer A.S."/>
            <person name="Bass D."/>
            <person name="Burki F."/>
        </authorList>
    </citation>
    <scope>NUCLEOTIDE SEQUENCE [LARGE SCALE GENOMIC DNA]</scope>
    <source>
        <strain evidence="9">20-A016</strain>
    </source>
</reference>
<evidence type="ECO:0000256" key="5">
    <source>
        <dbReference type="ARBA" id="ARBA00022695"/>
    </source>
</evidence>
<sequence>MSEELIKEDSDRIFLGQLPIMLRSQYCTLNSHYKKGDALVDLGECAYDQGGYFIINGKEKVIVAQERLRNNNVYIFFRKGIFVAEVRSQLEKTNNMLSSFFIKLEILKKGNSSGIPVIRATIPLINQDIPIIILFRALGDVSDKVILERICYNLEDSEITELLKGSLEEAEFITNQELALDYIGRRGKAIGNPKSERIIYAKNILQNELLSHIGVNDWCETQKAYYIGYIINRLLKTYIGRSKPDDRDHYSNKRIDLSGALMAGLFQKLFHRFYTN</sequence>
<evidence type="ECO:0000259" key="7">
    <source>
        <dbReference type="Pfam" id="PF04561"/>
    </source>
</evidence>
<feature type="domain" description="RNA polymerase Rpb2" evidence="7">
    <location>
        <begin position="117"/>
        <end position="256"/>
    </location>
</feature>
<feature type="domain" description="RNA polymerase beta subunit protrusion" evidence="8">
    <location>
        <begin position="7"/>
        <end position="274"/>
    </location>
</feature>
<dbReference type="Pfam" id="PF04561">
    <property type="entry name" value="RNA_pol_Rpb2_2"/>
    <property type="match status" value="1"/>
</dbReference>
<evidence type="ECO:0000313" key="10">
    <source>
        <dbReference type="Proteomes" id="UP001439008"/>
    </source>
</evidence>
<comment type="similarity">
    <text evidence="1">Belongs to the RNA polymerase beta chain family.</text>
</comment>
<gene>
    <name evidence="9" type="primary">RPB2</name>
    <name evidence="9" type="ORF">MHBO_002960</name>
</gene>
<comment type="caution">
    <text evidence="9">The sequence shown here is derived from an EMBL/GenBank/DDBJ whole genome shotgun (WGS) entry which is preliminary data.</text>
</comment>
<dbReference type="PANTHER" id="PTHR20856">
    <property type="entry name" value="DNA-DIRECTED RNA POLYMERASE I SUBUNIT 2"/>
    <property type="match status" value="1"/>
</dbReference>
<name>A0ABV2APH5_9EUKA</name>